<dbReference type="EMBL" id="CP116967">
    <property type="protein sequence ID" value="WNM56595.1"/>
    <property type="molecule type" value="Genomic_DNA"/>
</dbReference>
<dbReference type="Proteomes" id="UP001302719">
    <property type="component" value="Chromosome"/>
</dbReference>
<dbReference type="GO" id="GO:0030077">
    <property type="term" value="C:plasma membrane light-harvesting complex"/>
    <property type="evidence" value="ECO:0007669"/>
    <property type="project" value="InterPro"/>
</dbReference>
<gene>
    <name evidence="2" type="ORF">PP769_11460</name>
</gene>
<dbReference type="KEGG" id="nall:PP769_11460"/>
<evidence type="ECO:0000313" key="3">
    <source>
        <dbReference type="Proteomes" id="UP001302719"/>
    </source>
</evidence>
<dbReference type="InterPro" id="IPR014747">
    <property type="entry name" value="Bac_photo_RC_H_C"/>
</dbReference>
<dbReference type="InterPro" id="IPR011033">
    <property type="entry name" value="PRC_barrel-like_sf"/>
</dbReference>
<organism evidence="2 3">
    <name type="scientific">Candidatus Nitrospira allomarina</name>
    <dbReference type="NCBI Taxonomy" id="3020900"/>
    <lineage>
        <taxon>Bacteria</taxon>
        <taxon>Pseudomonadati</taxon>
        <taxon>Nitrospirota</taxon>
        <taxon>Nitrospiria</taxon>
        <taxon>Nitrospirales</taxon>
        <taxon>Nitrospiraceae</taxon>
        <taxon>Nitrospira</taxon>
    </lineage>
</organism>
<accession>A0AA96JR82</accession>
<reference evidence="2 3" key="1">
    <citation type="submission" date="2023-01" db="EMBL/GenBank/DDBJ databases">
        <title>Cultivation and genomic characterization of new, ubiquitous marine nitrite-oxidizing bacteria from the Nitrospirales.</title>
        <authorList>
            <person name="Mueller A.J."/>
            <person name="Daebeler A."/>
            <person name="Herbold C.W."/>
            <person name="Kirkegaard R.H."/>
            <person name="Daims H."/>
        </authorList>
    </citation>
    <scope>NUCLEOTIDE SEQUENCE [LARGE SCALE GENOMIC DNA]</scope>
    <source>
        <strain evidence="2 3">VA</strain>
    </source>
</reference>
<feature type="domain" description="PRC-barrel" evidence="1">
    <location>
        <begin position="151"/>
        <end position="209"/>
    </location>
</feature>
<proteinExistence type="predicted"/>
<dbReference type="Pfam" id="PF05239">
    <property type="entry name" value="PRC"/>
    <property type="match status" value="1"/>
</dbReference>
<keyword evidence="3" id="KW-1185">Reference proteome</keyword>
<name>A0AA96JR82_9BACT</name>
<dbReference type="GO" id="GO:0019684">
    <property type="term" value="P:photosynthesis, light reaction"/>
    <property type="evidence" value="ECO:0007669"/>
    <property type="project" value="InterPro"/>
</dbReference>
<dbReference type="InterPro" id="IPR027275">
    <property type="entry name" value="PRC-brl_dom"/>
</dbReference>
<evidence type="ECO:0000313" key="2">
    <source>
        <dbReference type="EMBL" id="WNM56595.1"/>
    </source>
</evidence>
<evidence type="ECO:0000259" key="1">
    <source>
        <dbReference type="Pfam" id="PF05239"/>
    </source>
</evidence>
<dbReference type="RefSeq" id="WP_312640193.1">
    <property type="nucleotide sequence ID" value="NZ_CP116967.1"/>
</dbReference>
<sequence length="257" mass="29770">MLKTLLEMRGYGLRAIDKDLGSVDDFYFDDRLWRIRYLVADTGNWLPGRSVLIGQEALDRPDGENKVFPVKLTSAEIENSPGIESDLPFSLQKEKELRLFFKWREYWDEDGFIQPAGFTPMSVPGGEAIELSLKDGMKSSARLNGNPHLRSANEIQGYYIRARDGEIGHVDDFIVEDTTWAIRYLVVDTQNWLPGKKVLISHKWVNTVDWNQQTVEVAMTRETIEGSPEYDPNTPINREYEVRMYDFYGKPHDWVEK</sequence>
<protein>
    <submittedName>
        <fullName evidence="2">PRC-barrel domain-containing protein</fullName>
    </submittedName>
</protein>
<dbReference type="AlphaFoldDB" id="A0AA96JR82"/>
<dbReference type="SUPFAM" id="SSF50346">
    <property type="entry name" value="PRC-barrel domain"/>
    <property type="match status" value="2"/>
</dbReference>
<dbReference type="Gene3D" id="3.90.50.10">
    <property type="entry name" value="Photosynthetic Reaction Center, subunit H, domain 2"/>
    <property type="match status" value="2"/>
</dbReference>